<dbReference type="Proteomes" id="UP000002457">
    <property type="component" value="Chromosome"/>
</dbReference>
<name>B8GFZ2_METPE</name>
<dbReference type="AlphaFoldDB" id="B8GFZ2"/>
<reference evidence="1 2" key="1">
    <citation type="journal article" date="2015" name="Genome Announc.">
        <title>Complete Genome Sequence of Methanosphaerula palustris E1-9CT, a Hydrogenotrophic Methanogen Isolated from a Minerotrophic Fen Peatland.</title>
        <authorList>
            <person name="Cadillo-Quiroz H."/>
            <person name="Browne P."/>
            <person name="Kyrpides N."/>
            <person name="Woyke T."/>
            <person name="Goodwin L."/>
            <person name="Detter C."/>
            <person name="Yavitt J.B."/>
            <person name="Zinder S.H."/>
        </authorList>
    </citation>
    <scope>NUCLEOTIDE SEQUENCE [LARGE SCALE GENOMIC DNA]</scope>
    <source>
        <strain evidence="2">ATCC BAA-1556 / DSM 19958 / E1-9c</strain>
    </source>
</reference>
<evidence type="ECO:0000313" key="2">
    <source>
        <dbReference type="Proteomes" id="UP000002457"/>
    </source>
</evidence>
<evidence type="ECO:0000313" key="1">
    <source>
        <dbReference type="EMBL" id="ACL18025.1"/>
    </source>
</evidence>
<sequence length="43" mass="5135">MGLNIRNKCQFDGIRITGLDRGRACQYRHKNLQYTLNQQLRKI</sequence>
<proteinExistence type="predicted"/>
<dbReference type="EMBL" id="CP001338">
    <property type="protein sequence ID" value="ACL18025.1"/>
    <property type="molecule type" value="Genomic_DNA"/>
</dbReference>
<accession>B8GFZ2</accession>
<dbReference type="KEGG" id="mpl:Mpal_2769"/>
<dbReference type="STRING" id="521011.Mpal_2769"/>
<gene>
    <name evidence="1" type="ordered locus">Mpal_2769</name>
</gene>
<keyword evidence="2" id="KW-1185">Reference proteome</keyword>
<protein>
    <submittedName>
        <fullName evidence="1">Uncharacterized protein</fullName>
    </submittedName>
</protein>
<organism evidence="1 2">
    <name type="scientific">Methanosphaerula palustris (strain ATCC BAA-1556 / DSM 19958 / E1-9c)</name>
    <dbReference type="NCBI Taxonomy" id="521011"/>
    <lineage>
        <taxon>Archaea</taxon>
        <taxon>Methanobacteriati</taxon>
        <taxon>Methanobacteriota</taxon>
        <taxon>Stenosarchaea group</taxon>
        <taxon>Methanomicrobia</taxon>
        <taxon>Methanomicrobiales</taxon>
        <taxon>Methanoregulaceae</taxon>
        <taxon>Methanosphaerula</taxon>
    </lineage>
</organism>
<dbReference type="HOGENOM" id="CLU_3227856_0_0_2"/>